<proteinExistence type="inferred from homology"/>
<dbReference type="PROSITE" id="PS50059">
    <property type="entry name" value="FKBP_PPIASE"/>
    <property type="match status" value="1"/>
</dbReference>
<dbReference type="GO" id="GO:0003755">
    <property type="term" value="F:peptidyl-prolyl cis-trans isomerase activity"/>
    <property type="evidence" value="ECO:0007669"/>
    <property type="project" value="UniProtKB-KW"/>
</dbReference>
<dbReference type="Gene3D" id="3.10.50.40">
    <property type="match status" value="1"/>
</dbReference>
<evidence type="ECO:0000313" key="10">
    <source>
        <dbReference type="Proteomes" id="UP000014634"/>
    </source>
</evidence>
<dbReference type="Pfam" id="PF00160">
    <property type="entry name" value="Pro_isomerase"/>
    <property type="match status" value="1"/>
</dbReference>
<sequence length="356" mass="38287">MRLNKIAVLVLPITFLIIATAAAAAIILTGDSEKGKKMNAISAELQKDGVYAVIDTNKGDIVVELFYKETPMTVCNFVGLAEGTLDAAKGKPFYDGLIFHRVIANFMIQGGDPDGKGTGGPGYRFPDEFVDNLKHNTAGILSMANAGPGTNGSQFFITHVPTPWLDGKHTVFGRVVKGQDVVNKITQGDRMNSVSIIRKGSEAQKFTATQKDFNAYLAGATERAKQRAAQKREKYEALIKQKFPNAVKNENGIFYTITKAGTGAKAQTGKTLTMKYKGSLLDGTVFDDSDMHEPLKFVAGAGQLIAGFDQQAVQMAVGEKRTIVIPPELGYGSRGAGGVIPPDSYLVFELELLSVK</sequence>
<dbReference type="RefSeq" id="WP_016522359.1">
    <property type="nucleotide sequence ID" value="NZ_KE332517.1"/>
</dbReference>
<dbReference type="InterPro" id="IPR046357">
    <property type="entry name" value="PPIase_dom_sf"/>
</dbReference>
<dbReference type="EMBL" id="ATFE01000003">
    <property type="protein sequence ID" value="EPF29660.1"/>
    <property type="molecule type" value="Genomic_DNA"/>
</dbReference>
<gene>
    <name evidence="9" type="ORF">HMPREF9195_00363</name>
</gene>
<protein>
    <recommendedName>
        <fullName evidence="3 6">peptidylprolyl isomerase</fullName>
        <ecNumber evidence="3 6">5.2.1.8</ecNumber>
    </recommendedName>
</protein>
<evidence type="ECO:0000256" key="2">
    <source>
        <dbReference type="ARBA" id="ARBA00007365"/>
    </source>
</evidence>
<dbReference type="Gene3D" id="2.40.100.10">
    <property type="entry name" value="Cyclophilin-like"/>
    <property type="match status" value="1"/>
</dbReference>
<dbReference type="PANTHER" id="PTHR45625:SF4">
    <property type="entry name" value="PEPTIDYLPROLYL ISOMERASE DOMAIN AND WD REPEAT-CONTAINING PROTEIN 1"/>
    <property type="match status" value="1"/>
</dbReference>
<evidence type="ECO:0000256" key="6">
    <source>
        <dbReference type="PROSITE-ProRule" id="PRU00277"/>
    </source>
</evidence>
<dbReference type="InterPro" id="IPR002130">
    <property type="entry name" value="Cyclophilin-type_PPIase_dom"/>
</dbReference>
<comment type="caution">
    <text evidence="9">The sequence shown here is derived from an EMBL/GenBank/DDBJ whole genome shotgun (WGS) entry which is preliminary data.</text>
</comment>
<comment type="catalytic activity">
    <reaction evidence="1 6">
        <text>[protein]-peptidylproline (omega=180) = [protein]-peptidylproline (omega=0)</text>
        <dbReference type="Rhea" id="RHEA:16237"/>
        <dbReference type="Rhea" id="RHEA-COMP:10747"/>
        <dbReference type="Rhea" id="RHEA-COMP:10748"/>
        <dbReference type="ChEBI" id="CHEBI:83833"/>
        <dbReference type="ChEBI" id="CHEBI:83834"/>
        <dbReference type="EC" id="5.2.1.8"/>
    </reaction>
</comment>
<reference evidence="9 10" key="1">
    <citation type="submission" date="2013-04" db="EMBL/GenBank/DDBJ databases">
        <title>The Genome Sequence of Treponema medium ATCC 700293.</title>
        <authorList>
            <consortium name="The Broad Institute Genomics Platform"/>
            <person name="Earl A."/>
            <person name="Ward D."/>
            <person name="Feldgarden M."/>
            <person name="Gevers D."/>
            <person name="Leonetti C."/>
            <person name="Blanton J.M."/>
            <person name="Dewhirst F.E."/>
            <person name="Izard J."/>
            <person name="Walker B."/>
            <person name="Young S."/>
            <person name="Zeng Q."/>
            <person name="Gargeya S."/>
            <person name="Fitzgerald M."/>
            <person name="Haas B."/>
            <person name="Abouelleil A."/>
            <person name="Allen A.W."/>
            <person name="Alvarado L."/>
            <person name="Arachchi H.M."/>
            <person name="Berlin A.M."/>
            <person name="Chapman S.B."/>
            <person name="Gainer-Dewar J."/>
            <person name="Goldberg J."/>
            <person name="Griggs A."/>
            <person name="Gujja S."/>
            <person name="Hansen M."/>
            <person name="Howarth C."/>
            <person name="Imamovic A."/>
            <person name="Ireland A."/>
            <person name="Larimer J."/>
            <person name="McCowan C."/>
            <person name="Murphy C."/>
            <person name="Pearson M."/>
            <person name="Poon T.W."/>
            <person name="Priest M."/>
            <person name="Roberts A."/>
            <person name="Saif S."/>
            <person name="Shea T."/>
            <person name="Sisk P."/>
            <person name="Sykes S."/>
            <person name="Wortman J."/>
            <person name="Nusbaum C."/>
            <person name="Birren B."/>
        </authorList>
    </citation>
    <scope>NUCLEOTIDE SEQUENCE [LARGE SCALE GENOMIC DNA]</scope>
    <source>
        <strain evidence="9 10">ATCC 700293</strain>
    </source>
</reference>
<evidence type="ECO:0000256" key="3">
    <source>
        <dbReference type="ARBA" id="ARBA00013194"/>
    </source>
</evidence>
<dbReference type="InterPro" id="IPR001179">
    <property type="entry name" value="PPIase_FKBP_dom"/>
</dbReference>
<accession>A0AA87TFK2</accession>
<feature type="domain" description="PPIase FKBP-type" evidence="7">
    <location>
        <begin position="269"/>
        <end position="356"/>
    </location>
</feature>
<evidence type="ECO:0000259" key="7">
    <source>
        <dbReference type="PROSITE" id="PS50059"/>
    </source>
</evidence>
<dbReference type="PROSITE" id="PS50072">
    <property type="entry name" value="CSA_PPIASE_2"/>
    <property type="match status" value="1"/>
</dbReference>
<dbReference type="AlphaFoldDB" id="A0AA87TFK2"/>
<evidence type="ECO:0000256" key="5">
    <source>
        <dbReference type="ARBA" id="ARBA00023235"/>
    </source>
</evidence>
<dbReference type="InterPro" id="IPR044666">
    <property type="entry name" value="Cyclophilin_A-like"/>
</dbReference>
<dbReference type="InterPro" id="IPR020892">
    <property type="entry name" value="Cyclophilin-type_PPIase_CS"/>
</dbReference>
<dbReference type="SUPFAM" id="SSF54534">
    <property type="entry name" value="FKBP-like"/>
    <property type="match status" value="1"/>
</dbReference>
<dbReference type="PRINTS" id="PR00153">
    <property type="entry name" value="CSAPPISMRASE"/>
</dbReference>
<dbReference type="PROSITE" id="PS00170">
    <property type="entry name" value="CSA_PPIASE_1"/>
    <property type="match status" value="1"/>
</dbReference>
<comment type="similarity">
    <text evidence="2">Belongs to the cyclophilin-type PPIase family.</text>
</comment>
<dbReference type="FunFam" id="3.10.50.40:FF:000006">
    <property type="entry name" value="Peptidyl-prolyl cis-trans isomerase"/>
    <property type="match status" value="1"/>
</dbReference>
<dbReference type="InterPro" id="IPR029000">
    <property type="entry name" value="Cyclophilin-like_dom_sf"/>
</dbReference>
<name>A0AA87TFK2_TREMD</name>
<dbReference type="SUPFAM" id="SSF50891">
    <property type="entry name" value="Cyclophilin-like"/>
    <property type="match status" value="1"/>
</dbReference>
<evidence type="ECO:0000259" key="8">
    <source>
        <dbReference type="PROSITE" id="PS50072"/>
    </source>
</evidence>
<keyword evidence="4 6" id="KW-0697">Rotamase</keyword>
<dbReference type="CDD" id="cd00317">
    <property type="entry name" value="cyclophilin"/>
    <property type="match status" value="1"/>
</dbReference>
<keyword evidence="5 6" id="KW-0413">Isomerase</keyword>
<dbReference type="Pfam" id="PF00254">
    <property type="entry name" value="FKBP_C"/>
    <property type="match status" value="1"/>
</dbReference>
<evidence type="ECO:0000313" key="9">
    <source>
        <dbReference type="EMBL" id="EPF29660.1"/>
    </source>
</evidence>
<evidence type="ECO:0000256" key="4">
    <source>
        <dbReference type="ARBA" id="ARBA00023110"/>
    </source>
</evidence>
<organism evidence="9 10">
    <name type="scientific">Treponema medium ATCC 700293</name>
    <dbReference type="NCBI Taxonomy" id="1125700"/>
    <lineage>
        <taxon>Bacteria</taxon>
        <taxon>Pseudomonadati</taxon>
        <taxon>Spirochaetota</taxon>
        <taxon>Spirochaetia</taxon>
        <taxon>Spirochaetales</taxon>
        <taxon>Treponemataceae</taxon>
        <taxon>Treponema</taxon>
    </lineage>
</organism>
<feature type="domain" description="PPIase cyclophilin-type" evidence="8">
    <location>
        <begin position="59"/>
        <end position="185"/>
    </location>
</feature>
<evidence type="ECO:0000256" key="1">
    <source>
        <dbReference type="ARBA" id="ARBA00000971"/>
    </source>
</evidence>
<dbReference type="EC" id="5.2.1.8" evidence="3 6"/>
<dbReference type="PANTHER" id="PTHR45625">
    <property type="entry name" value="PEPTIDYL-PROLYL CIS-TRANS ISOMERASE-RELATED"/>
    <property type="match status" value="1"/>
</dbReference>
<dbReference type="Proteomes" id="UP000014634">
    <property type="component" value="Unassembled WGS sequence"/>
</dbReference>
<dbReference type="GO" id="GO:0006457">
    <property type="term" value="P:protein folding"/>
    <property type="evidence" value="ECO:0007669"/>
    <property type="project" value="InterPro"/>
</dbReference>